<dbReference type="GO" id="GO:0004222">
    <property type="term" value="F:metalloendopeptidase activity"/>
    <property type="evidence" value="ECO:0007669"/>
    <property type="project" value="InterPro"/>
</dbReference>
<dbReference type="Pfam" id="PF00353">
    <property type="entry name" value="HemolysinCabind"/>
    <property type="match status" value="1"/>
</dbReference>
<name>A0A6I3WDN2_9PSED</name>
<dbReference type="GO" id="GO:0031012">
    <property type="term" value="C:extracellular matrix"/>
    <property type="evidence" value="ECO:0007669"/>
    <property type="project" value="InterPro"/>
</dbReference>
<dbReference type="Gene3D" id="2.150.10.10">
    <property type="entry name" value="Serralysin-like metalloprotease, C-terminal"/>
    <property type="match status" value="1"/>
</dbReference>
<dbReference type="InterPro" id="IPR001818">
    <property type="entry name" value="Pept_M10_metallopeptidase"/>
</dbReference>
<feature type="region of interest" description="Disordered" evidence="14">
    <location>
        <begin position="1"/>
        <end position="41"/>
    </location>
</feature>
<dbReference type="InterPro" id="IPR024079">
    <property type="entry name" value="MetalloPept_cat_dom_sf"/>
</dbReference>
<dbReference type="Pfam" id="PF00413">
    <property type="entry name" value="Peptidase_M10"/>
    <property type="match status" value="1"/>
</dbReference>
<dbReference type="RefSeq" id="WP_155583554.1">
    <property type="nucleotide sequence ID" value="NZ_JBHSTH010000045.1"/>
</dbReference>
<dbReference type="PRINTS" id="PR00313">
    <property type="entry name" value="CABNDNGRPT"/>
</dbReference>
<dbReference type="GO" id="GO:0005509">
    <property type="term" value="F:calcium ion binding"/>
    <property type="evidence" value="ECO:0007669"/>
    <property type="project" value="InterPro"/>
</dbReference>
<sequence>MNVRSPGCGLSSANQQIQEALSSNRRGGDPKPGEPPSLTSNQVADRINSAGHYWRDSNANGVTELTFEFPRTAPSDFEQMKATEGVPRINTFFEFSSASKAQARISQQAWADVANLKFTEKPAGGEGHLTYASYDTGAEEEPVLGFAFKPDPQDPEFQGSIWLRKMEVADEKTNPSGLNTQTRTTLVHELGHALGLDHPTDFSEEQEYQEHWVSHSLMTYNYPLFSENESEYVHPGAPMIDDIQAVQKRYGANYETRKDDTTYGFNSNTNRDHYSLASATDKPLFSVWDGGGRDTLDFSGFNQAQTINLNAGSFSSVGGLKGNVSIAHGVTIEEANGGSGPDLLIGNAASNILRGGSGKDILYGGAGGDDLWGGADADTFVFDINASGQPNWVMDFVSGQDKLDLSALRQQIGRLNFVRELRLDKSKPQDPQYPTYITRAGDARVSFDPQFQRTLIDVDTRGDGKLDLQINIFGKVRRSDVIC</sequence>
<dbReference type="EMBL" id="WNNK01000009">
    <property type="protein sequence ID" value="MUF05272.1"/>
    <property type="molecule type" value="Genomic_DNA"/>
</dbReference>
<dbReference type="InterPro" id="IPR016294">
    <property type="entry name" value="Pept_M10B"/>
</dbReference>
<dbReference type="SUPFAM" id="SSF51120">
    <property type="entry name" value="beta-Roll"/>
    <property type="match status" value="1"/>
</dbReference>
<dbReference type="GO" id="GO:0006508">
    <property type="term" value="P:proteolysis"/>
    <property type="evidence" value="ECO:0007669"/>
    <property type="project" value="UniProtKB-KW"/>
</dbReference>
<evidence type="ECO:0000256" key="11">
    <source>
        <dbReference type="ARBA" id="ARBA00023049"/>
    </source>
</evidence>
<evidence type="ECO:0000256" key="14">
    <source>
        <dbReference type="SAM" id="MobiDB-lite"/>
    </source>
</evidence>
<dbReference type="InterPro" id="IPR006026">
    <property type="entry name" value="Peptidase_Metallo"/>
</dbReference>
<evidence type="ECO:0000256" key="3">
    <source>
        <dbReference type="ARBA" id="ARBA00009490"/>
    </source>
</evidence>
<keyword evidence="7" id="KW-0677">Repeat</keyword>
<dbReference type="AlphaFoldDB" id="A0A6I3WDN2"/>
<keyword evidence="17" id="KW-1185">Reference proteome</keyword>
<evidence type="ECO:0000256" key="9">
    <source>
        <dbReference type="ARBA" id="ARBA00022833"/>
    </source>
</evidence>
<dbReference type="GO" id="GO:0008270">
    <property type="term" value="F:zinc ion binding"/>
    <property type="evidence" value="ECO:0007669"/>
    <property type="project" value="InterPro"/>
</dbReference>
<protein>
    <submittedName>
        <fullName evidence="16">Matrixin family metalloprotease</fullName>
    </submittedName>
</protein>
<dbReference type="GO" id="GO:0005615">
    <property type="term" value="C:extracellular space"/>
    <property type="evidence" value="ECO:0007669"/>
    <property type="project" value="InterPro"/>
</dbReference>
<comment type="cofactor">
    <cofactor evidence="1">
        <name>Ca(2+)</name>
        <dbReference type="ChEBI" id="CHEBI:29108"/>
    </cofactor>
</comment>
<evidence type="ECO:0000256" key="1">
    <source>
        <dbReference type="ARBA" id="ARBA00001913"/>
    </source>
</evidence>
<reference evidence="16 17" key="1">
    <citation type="submission" date="2019-11" db="EMBL/GenBank/DDBJ databases">
        <title>Pseudomonas karstica sp. nov. and Pseudomonas spelaei sp. nov. from karst caves.</title>
        <authorList>
            <person name="Zeman M."/>
        </authorList>
    </citation>
    <scope>NUCLEOTIDE SEQUENCE [LARGE SCALE GENOMIC DNA]</scope>
    <source>
        <strain evidence="16 17">CCM 7893</strain>
    </source>
</reference>
<dbReference type="Pfam" id="PF08548">
    <property type="entry name" value="Peptidase_M10_C"/>
    <property type="match status" value="1"/>
</dbReference>
<feature type="domain" description="Peptidase metallopeptidase" evidence="15">
    <location>
        <begin position="50"/>
        <end position="252"/>
    </location>
</feature>
<feature type="binding site" evidence="13">
    <location>
        <position position="192"/>
    </location>
    <ligand>
        <name>Zn(2+)</name>
        <dbReference type="ChEBI" id="CHEBI:29105"/>
        <note>catalytic</note>
    </ligand>
</feature>
<feature type="compositionally biased region" description="Polar residues" evidence="14">
    <location>
        <begin position="11"/>
        <end position="25"/>
    </location>
</feature>
<dbReference type="InterPro" id="IPR013858">
    <property type="entry name" value="Peptidase_M10B_C"/>
</dbReference>
<proteinExistence type="inferred from homology"/>
<evidence type="ECO:0000256" key="13">
    <source>
        <dbReference type="PIRSR" id="PIRSR001205-2"/>
    </source>
</evidence>
<dbReference type="InterPro" id="IPR034033">
    <property type="entry name" value="Serralysin-like"/>
</dbReference>
<evidence type="ECO:0000256" key="6">
    <source>
        <dbReference type="ARBA" id="ARBA00022723"/>
    </source>
</evidence>
<dbReference type="SMART" id="SM00235">
    <property type="entry name" value="ZnMc"/>
    <property type="match status" value="1"/>
</dbReference>
<evidence type="ECO:0000256" key="7">
    <source>
        <dbReference type="ARBA" id="ARBA00022737"/>
    </source>
</evidence>
<feature type="binding site" evidence="13">
    <location>
        <position position="198"/>
    </location>
    <ligand>
        <name>Zn(2+)</name>
        <dbReference type="ChEBI" id="CHEBI:29105"/>
        <note>catalytic</note>
    </ligand>
</feature>
<dbReference type="PIRSF" id="PIRSF001205">
    <property type="entry name" value="Peptidase_M10B"/>
    <property type="match status" value="1"/>
</dbReference>
<dbReference type="InterPro" id="IPR018511">
    <property type="entry name" value="Hemolysin-typ_Ca-bd_CS"/>
</dbReference>
<dbReference type="InterPro" id="IPR011049">
    <property type="entry name" value="Serralysin-like_metalloprot_C"/>
</dbReference>
<evidence type="ECO:0000259" key="15">
    <source>
        <dbReference type="SMART" id="SM00235"/>
    </source>
</evidence>
<keyword evidence="11 16" id="KW-0482">Metalloprotease</keyword>
<keyword evidence="4" id="KW-0964">Secreted</keyword>
<dbReference type="SUPFAM" id="SSF55486">
    <property type="entry name" value="Metalloproteases ('zincins'), catalytic domain"/>
    <property type="match status" value="1"/>
</dbReference>
<dbReference type="Gene3D" id="3.40.390.10">
    <property type="entry name" value="Collagenase (Catalytic Domain)"/>
    <property type="match status" value="1"/>
</dbReference>
<comment type="cofactor">
    <cofactor evidence="13">
        <name>Zn(2+)</name>
        <dbReference type="ChEBI" id="CHEBI:29105"/>
    </cofactor>
    <text evidence="13">Binds 1 zinc ion per subunit.</text>
</comment>
<dbReference type="CDD" id="cd04277">
    <property type="entry name" value="ZnMc_serralysin_like"/>
    <property type="match status" value="1"/>
</dbReference>
<keyword evidence="10" id="KW-0106">Calcium</keyword>
<evidence type="ECO:0000256" key="10">
    <source>
        <dbReference type="ARBA" id="ARBA00022837"/>
    </source>
</evidence>
<gene>
    <name evidence="16" type="ORF">GNF76_13035</name>
</gene>
<feature type="active site" evidence="12">
    <location>
        <position position="189"/>
    </location>
</feature>
<evidence type="ECO:0000256" key="8">
    <source>
        <dbReference type="ARBA" id="ARBA00022801"/>
    </source>
</evidence>
<dbReference type="Proteomes" id="UP000438196">
    <property type="component" value="Unassembled WGS sequence"/>
</dbReference>
<comment type="caution">
    <text evidence="16">The sequence shown here is derived from an EMBL/GenBank/DDBJ whole genome shotgun (WGS) entry which is preliminary data.</text>
</comment>
<keyword evidence="9 13" id="KW-0862">Zinc</keyword>
<accession>A0A6I3WDN2</accession>
<dbReference type="InterPro" id="IPR001343">
    <property type="entry name" value="Hemolysn_Ca-bd"/>
</dbReference>
<feature type="binding site" evidence="13">
    <location>
        <position position="188"/>
    </location>
    <ligand>
        <name>Zn(2+)</name>
        <dbReference type="ChEBI" id="CHEBI:29105"/>
        <note>catalytic</note>
    </ligand>
</feature>
<comment type="subcellular location">
    <subcellularLocation>
        <location evidence="2">Secreted</location>
    </subcellularLocation>
</comment>
<evidence type="ECO:0000256" key="4">
    <source>
        <dbReference type="ARBA" id="ARBA00022525"/>
    </source>
</evidence>
<evidence type="ECO:0000313" key="17">
    <source>
        <dbReference type="Proteomes" id="UP000438196"/>
    </source>
</evidence>
<evidence type="ECO:0000313" key="16">
    <source>
        <dbReference type="EMBL" id="MUF05272.1"/>
    </source>
</evidence>
<keyword evidence="6 13" id="KW-0479">Metal-binding</keyword>
<keyword evidence="8" id="KW-0378">Hydrolase</keyword>
<keyword evidence="5 16" id="KW-0645">Protease</keyword>
<comment type="similarity">
    <text evidence="3">Belongs to the peptidase M10B family.</text>
</comment>
<evidence type="ECO:0000256" key="12">
    <source>
        <dbReference type="PIRSR" id="PIRSR001205-1"/>
    </source>
</evidence>
<dbReference type="PROSITE" id="PS00330">
    <property type="entry name" value="HEMOLYSIN_CALCIUM"/>
    <property type="match status" value="1"/>
</dbReference>
<dbReference type="OrthoDB" id="733404at2"/>
<organism evidence="16 17">
    <name type="scientific">Pseudomonas spelaei</name>
    <dbReference type="NCBI Taxonomy" id="1055469"/>
    <lineage>
        <taxon>Bacteria</taxon>
        <taxon>Pseudomonadati</taxon>
        <taxon>Pseudomonadota</taxon>
        <taxon>Gammaproteobacteria</taxon>
        <taxon>Pseudomonadales</taxon>
        <taxon>Pseudomonadaceae</taxon>
        <taxon>Pseudomonas</taxon>
    </lineage>
</organism>
<evidence type="ECO:0000256" key="5">
    <source>
        <dbReference type="ARBA" id="ARBA00022670"/>
    </source>
</evidence>
<evidence type="ECO:0000256" key="2">
    <source>
        <dbReference type="ARBA" id="ARBA00004613"/>
    </source>
</evidence>